<dbReference type="Gene3D" id="1.10.620.20">
    <property type="entry name" value="Ribonucleotide Reductase, subunit A"/>
    <property type="match status" value="1"/>
</dbReference>
<dbReference type="EMBL" id="PIUM01000038">
    <property type="protein sequence ID" value="PKU22092.1"/>
    <property type="molecule type" value="Genomic_DNA"/>
</dbReference>
<evidence type="ECO:0000313" key="1">
    <source>
        <dbReference type="EMBL" id="PKU22092.1"/>
    </source>
</evidence>
<proteinExistence type="predicted"/>
<sequence>MFVLSARPIRQTMAPSSGGTTMPALEKLIKISKDRSYDVYERFLWPERVSEDALWCDENLLTTYGTPLHDRLDERQRIALSKWEAINFFSLNVHGIKDAIAFVCNRFYDRRYEKYSEYLHFFLSEENAHMWFFAKFCLDYGGKIYRTLSVKTDDASSALVSDLYMFSSTLIFEEFVGFYNQKVGNNDSVPEIIREINRQHYIDESRHVQFGREVIKDIYEEIRRTDPNWEGRHAEIEKTIKRIFLHFIGLMYSPSAYADAETHKSLGFSSAPELRNVLRNAPERSAYHALWFKKTAKYFENLGAVSSSDFL</sequence>
<dbReference type="InterPro" id="IPR025859">
    <property type="entry name" value="AurF/CmlI"/>
</dbReference>
<dbReference type="OrthoDB" id="5500270at2"/>
<dbReference type="Proteomes" id="UP000233293">
    <property type="component" value="Unassembled WGS sequence"/>
</dbReference>
<organism evidence="1 2">
    <name type="scientific">Telmatospirillum siberiense</name>
    <dbReference type="NCBI Taxonomy" id="382514"/>
    <lineage>
        <taxon>Bacteria</taxon>
        <taxon>Pseudomonadati</taxon>
        <taxon>Pseudomonadota</taxon>
        <taxon>Alphaproteobacteria</taxon>
        <taxon>Rhodospirillales</taxon>
        <taxon>Rhodospirillaceae</taxon>
        <taxon>Telmatospirillum</taxon>
    </lineage>
</organism>
<comment type="caution">
    <text evidence="1">The sequence shown here is derived from an EMBL/GenBank/DDBJ whole genome shotgun (WGS) entry which is preliminary data.</text>
</comment>
<dbReference type="SUPFAM" id="SSF47240">
    <property type="entry name" value="Ferritin-like"/>
    <property type="match status" value="1"/>
</dbReference>
<dbReference type="RefSeq" id="WP_101253096.1">
    <property type="nucleotide sequence ID" value="NZ_PIUM01000038.1"/>
</dbReference>
<dbReference type="InterPro" id="IPR009078">
    <property type="entry name" value="Ferritin-like_SF"/>
</dbReference>
<dbReference type="Pfam" id="PF11583">
    <property type="entry name" value="AurF"/>
    <property type="match status" value="1"/>
</dbReference>
<dbReference type="GO" id="GO:0016491">
    <property type="term" value="F:oxidoreductase activity"/>
    <property type="evidence" value="ECO:0007669"/>
    <property type="project" value="InterPro"/>
</dbReference>
<accession>A0A2N3PNW8</accession>
<reference evidence="2" key="1">
    <citation type="submission" date="2017-12" db="EMBL/GenBank/DDBJ databases">
        <title>Draft genome sequence of Telmatospirillum siberiense 26-4b1T, an acidotolerant peatland alphaproteobacterium potentially involved in sulfur cycling.</title>
        <authorList>
            <person name="Hausmann B."/>
            <person name="Pjevac P."/>
            <person name="Schreck K."/>
            <person name="Herbold C.W."/>
            <person name="Daims H."/>
            <person name="Wagner M."/>
            <person name="Pester M."/>
            <person name="Loy A."/>
        </authorList>
    </citation>
    <scope>NUCLEOTIDE SEQUENCE [LARGE SCALE GENOMIC DNA]</scope>
    <source>
        <strain evidence="2">26-4b1</strain>
    </source>
</reference>
<dbReference type="InterPro" id="IPR012348">
    <property type="entry name" value="RNR-like"/>
</dbReference>
<protein>
    <submittedName>
        <fullName evidence="1">AurF domain containing protein</fullName>
    </submittedName>
</protein>
<name>A0A2N3PNW8_9PROT</name>
<evidence type="ECO:0000313" key="2">
    <source>
        <dbReference type="Proteomes" id="UP000233293"/>
    </source>
</evidence>
<dbReference type="AlphaFoldDB" id="A0A2N3PNW8"/>
<gene>
    <name evidence="1" type="ORF">CWS72_23550</name>
</gene>
<keyword evidence="2" id="KW-1185">Reference proteome</keyword>